<dbReference type="SUPFAM" id="SSF53613">
    <property type="entry name" value="Ribokinase-like"/>
    <property type="match status" value="1"/>
</dbReference>
<feature type="domain" description="Carbohydrate kinase PfkB" evidence="5">
    <location>
        <begin position="482"/>
        <end position="534"/>
    </location>
</feature>
<dbReference type="EMBL" id="KV784359">
    <property type="protein sequence ID" value="OEU15385.1"/>
    <property type="molecule type" value="Genomic_DNA"/>
</dbReference>
<protein>
    <submittedName>
        <fullName evidence="6">Ribokinase-like protein</fullName>
    </submittedName>
</protein>
<keyword evidence="3" id="KW-0472">Membrane</keyword>
<evidence type="ECO:0000313" key="6">
    <source>
        <dbReference type="EMBL" id="OEU15385.1"/>
    </source>
</evidence>
<dbReference type="Gene3D" id="3.40.1190.20">
    <property type="match status" value="1"/>
</dbReference>
<evidence type="ECO:0000256" key="2">
    <source>
        <dbReference type="ARBA" id="ARBA00022777"/>
    </source>
</evidence>
<dbReference type="OrthoDB" id="204058at2759"/>
<evidence type="ECO:0000259" key="5">
    <source>
        <dbReference type="Pfam" id="PF00294"/>
    </source>
</evidence>
<dbReference type="PROSITE" id="PS00584">
    <property type="entry name" value="PFKB_KINASES_2"/>
    <property type="match status" value="1"/>
</dbReference>
<reference evidence="6 7" key="1">
    <citation type="submission" date="2016-09" db="EMBL/GenBank/DDBJ databases">
        <title>Extensive genetic diversity and differential bi-allelic expression allows diatom success in the polar Southern Ocean.</title>
        <authorList>
            <consortium name="DOE Joint Genome Institute"/>
            <person name="Mock T."/>
            <person name="Otillar R.P."/>
            <person name="Strauss J."/>
            <person name="Dupont C."/>
            <person name="Frickenhaus S."/>
            <person name="Maumus F."/>
            <person name="Mcmullan M."/>
            <person name="Sanges R."/>
            <person name="Schmutz J."/>
            <person name="Toseland A."/>
            <person name="Valas R."/>
            <person name="Veluchamy A."/>
            <person name="Ward B.J."/>
            <person name="Allen A."/>
            <person name="Barry K."/>
            <person name="Falciatore A."/>
            <person name="Ferrante M."/>
            <person name="Fortunato A.E."/>
            <person name="Gloeckner G."/>
            <person name="Gruber A."/>
            <person name="Hipkin R."/>
            <person name="Janech M."/>
            <person name="Kroth P."/>
            <person name="Leese F."/>
            <person name="Lindquist E."/>
            <person name="Lyon B.R."/>
            <person name="Martin J."/>
            <person name="Mayer C."/>
            <person name="Parker M."/>
            <person name="Quesneville H."/>
            <person name="Raymond J."/>
            <person name="Uhlig C."/>
            <person name="Valentin K.U."/>
            <person name="Worden A.Z."/>
            <person name="Armbrust E.V."/>
            <person name="Bowler C."/>
            <person name="Green B."/>
            <person name="Moulton V."/>
            <person name="Van Oosterhout C."/>
            <person name="Grigoriev I."/>
        </authorList>
    </citation>
    <scope>NUCLEOTIDE SEQUENCE [LARGE SCALE GENOMIC DNA]</scope>
    <source>
        <strain evidence="6 7">CCMP1102</strain>
    </source>
</reference>
<evidence type="ECO:0000256" key="1">
    <source>
        <dbReference type="ARBA" id="ARBA00022679"/>
    </source>
</evidence>
<accession>A0A1E7FBG0</accession>
<evidence type="ECO:0000313" key="7">
    <source>
        <dbReference type="Proteomes" id="UP000095751"/>
    </source>
</evidence>
<dbReference type="PANTHER" id="PTHR42774:SF3">
    <property type="entry name" value="KETOHEXOKINASE"/>
    <property type="match status" value="1"/>
</dbReference>
<proteinExistence type="predicted"/>
<feature type="transmembrane region" description="Helical" evidence="3">
    <location>
        <begin position="32"/>
        <end position="55"/>
    </location>
</feature>
<dbReference type="InterPro" id="IPR052562">
    <property type="entry name" value="Ketohexokinase-related"/>
</dbReference>
<gene>
    <name evidence="6" type="ORF">FRACYDRAFT_240071</name>
</gene>
<dbReference type="KEGG" id="fcy:FRACYDRAFT_240071"/>
<sequence length="570" mass="61743">MRGNKSSKSSSLALVLVAVAEAATPNKTSPENIIWGLVFLVLFVGGSSTFGTTSFGQVQAFHEKNSFVGNTRNHRHHHRIGTRSSPLIVVPSVTEQTSIIMSSSLPSSTVDDDAPVILLIGSCGLDRLLTVSKYPAADAKIRTTSYNERGGGNSANTASAIGKIVEAKLFCPRSLSQQKQKGIIRVKFLSKVGGDTVGQQLIDELDSANVETTSDLFCRGEPSSTTSFTTIIVSEKEQTRTCIHTPGTCGELSLDDVKSLSIDDIDRIFRHAVHLHSDSRHTDVSLWMAKEAKKRGITVSCDCEKDRRTKALDELIDVCDILFTNSNHLGGYLERLTYEKEVATGRQPLPKPTVIIDGKKTTTTRSFPDQSIIDIYVKSLTPSAYFARWQPDRLGKEVIVTHGSMGSLHYKVVEASSTRKSLSSSSSSSIDLSPQNIIKIELDDDRDNNRASVIRLRHSFNDNKEGFDVLYEIRQAGVLKDAKIVDTTGAGDAFIGGYLISSIALEENKDEGNENIIQFALEMGSFVGGKKLAGPGARTALPTSKDIDLLGSDVDTVKQSLGESLGPFAG</sequence>
<organism evidence="6 7">
    <name type="scientific">Fragilariopsis cylindrus CCMP1102</name>
    <dbReference type="NCBI Taxonomy" id="635003"/>
    <lineage>
        <taxon>Eukaryota</taxon>
        <taxon>Sar</taxon>
        <taxon>Stramenopiles</taxon>
        <taxon>Ochrophyta</taxon>
        <taxon>Bacillariophyta</taxon>
        <taxon>Bacillariophyceae</taxon>
        <taxon>Bacillariophycidae</taxon>
        <taxon>Bacillariales</taxon>
        <taxon>Bacillariaceae</taxon>
        <taxon>Fragilariopsis</taxon>
    </lineage>
</organism>
<dbReference type="Pfam" id="PF00294">
    <property type="entry name" value="PfkB"/>
    <property type="match status" value="2"/>
</dbReference>
<evidence type="ECO:0000256" key="4">
    <source>
        <dbReference type="SAM" id="SignalP"/>
    </source>
</evidence>
<dbReference type="InterPro" id="IPR029056">
    <property type="entry name" value="Ribokinase-like"/>
</dbReference>
<name>A0A1E7FBG0_9STRA</name>
<feature type="chain" id="PRO_5009192909" evidence="4">
    <location>
        <begin position="23"/>
        <end position="570"/>
    </location>
</feature>
<keyword evidence="2 6" id="KW-0418">Kinase</keyword>
<evidence type="ECO:0000256" key="3">
    <source>
        <dbReference type="SAM" id="Phobius"/>
    </source>
</evidence>
<dbReference type="InterPro" id="IPR011611">
    <property type="entry name" value="PfkB_dom"/>
</dbReference>
<dbReference type="GO" id="GO:0016301">
    <property type="term" value="F:kinase activity"/>
    <property type="evidence" value="ECO:0007669"/>
    <property type="project" value="UniProtKB-KW"/>
</dbReference>
<feature type="signal peptide" evidence="4">
    <location>
        <begin position="1"/>
        <end position="22"/>
    </location>
</feature>
<dbReference type="InParanoid" id="A0A1E7FBG0"/>
<keyword evidence="4" id="KW-0732">Signal</keyword>
<dbReference type="AlphaFoldDB" id="A0A1E7FBG0"/>
<keyword evidence="1" id="KW-0808">Transferase</keyword>
<keyword evidence="3" id="KW-1133">Transmembrane helix</keyword>
<keyword evidence="3" id="KW-0812">Transmembrane</keyword>
<dbReference type="Proteomes" id="UP000095751">
    <property type="component" value="Unassembled WGS sequence"/>
</dbReference>
<dbReference type="PANTHER" id="PTHR42774">
    <property type="entry name" value="PHOSPHOTRANSFERASE SYSTEM TRANSPORT PROTEIN"/>
    <property type="match status" value="1"/>
</dbReference>
<feature type="domain" description="Carbohydrate kinase PfkB" evidence="5">
    <location>
        <begin position="118"/>
        <end position="335"/>
    </location>
</feature>
<keyword evidence="7" id="KW-1185">Reference proteome</keyword>
<dbReference type="InterPro" id="IPR002173">
    <property type="entry name" value="Carboh/pur_kinase_PfkB_CS"/>
</dbReference>